<feature type="active site" description="Proton acceptor" evidence="3">
    <location>
        <position position="65"/>
    </location>
</feature>
<dbReference type="GO" id="GO:0004751">
    <property type="term" value="F:ribose-5-phosphate isomerase activity"/>
    <property type="evidence" value="ECO:0007669"/>
    <property type="project" value="TreeGrafter"/>
</dbReference>
<accession>A0A0S7YAC8</accession>
<dbReference type="Proteomes" id="UP000051012">
    <property type="component" value="Unassembled WGS sequence"/>
</dbReference>
<dbReference type="InterPro" id="IPR003500">
    <property type="entry name" value="RpiB_LacA_LacB"/>
</dbReference>
<dbReference type="GO" id="GO:0009052">
    <property type="term" value="P:pentose-phosphate shunt, non-oxidative branch"/>
    <property type="evidence" value="ECO:0007669"/>
    <property type="project" value="TreeGrafter"/>
</dbReference>
<dbReference type="NCBIfam" id="TIGR01120">
    <property type="entry name" value="rpiB"/>
    <property type="match status" value="1"/>
</dbReference>
<keyword evidence="2" id="KW-0413">Isomerase</keyword>
<dbReference type="InterPro" id="IPR036569">
    <property type="entry name" value="RpiB_LacA_LacB_sf"/>
</dbReference>
<gene>
    <name evidence="4" type="ORF">AMJ52_08700</name>
</gene>
<evidence type="ECO:0000256" key="2">
    <source>
        <dbReference type="ARBA" id="ARBA00023235"/>
    </source>
</evidence>
<dbReference type="EMBL" id="LJNI01000129">
    <property type="protein sequence ID" value="KPJ71307.1"/>
    <property type="molecule type" value="Genomic_DNA"/>
</dbReference>
<dbReference type="SUPFAM" id="SSF89623">
    <property type="entry name" value="Ribose/Galactose isomerase RpiB/AlsB"/>
    <property type="match status" value="1"/>
</dbReference>
<evidence type="ECO:0008006" key="6">
    <source>
        <dbReference type="Google" id="ProtNLM"/>
    </source>
</evidence>
<organism evidence="4 5">
    <name type="scientific">candidate division TA06 bacterium DG_78</name>
    <dbReference type="NCBI Taxonomy" id="1703772"/>
    <lineage>
        <taxon>Bacteria</taxon>
        <taxon>Bacteria division TA06</taxon>
    </lineage>
</organism>
<dbReference type="Gene3D" id="3.40.1400.10">
    <property type="entry name" value="Sugar-phosphate isomerase, RpiB/LacA/LacB"/>
    <property type="match status" value="1"/>
</dbReference>
<dbReference type="NCBIfam" id="NF004051">
    <property type="entry name" value="PRK05571.1"/>
    <property type="match status" value="1"/>
</dbReference>
<dbReference type="Pfam" id="PF02502">
    <property type="entry name" value="LacAB_rpiB"/>
    <property type="match status" value="1"/>
</dbReference>
<protein>
    <recommendedName>
        <fullName evidence="6">Ribose 5-phosphate isomerase</fullName>
    </recommendedName>
</protein>
<evidence type="ECO:0000256" key="3">
    <source>
        <dbReference type="PIRSR" id="PIRSR005384-1"/>
    </source>
</evidence>
<dbReference type="InterPro" id="IPR004785">
    <property type="entry name" value="RpiB"/>
</dbReference>
<name>A0A0S7YAC8_UNCT6</name>
<evidence type="ECO:0000313" key="5">
    <source>
        <dbReference type="Proteomes" id="UP000051012"/>
    </source>
</evidence>
<proteinExistence type="inferred from homology"/>
<dbReference type="PATRIC" id="fig|1703772.3.peg.829"/>
<evidence type="ECO:0000313" key="4">
    <source>
        <dbReference type="EMBL" id="KPJ71307.1"/>
    </source>
</evidence>
<reference evidence="4 5" key="1">
    <citation type="journal article" date="2015" name="Microbiome">
        <title>Genomic resolution of linkages in carbon, nitrogen, and sulfur cycling among widespread estuary sediment bacteria.</title>
        <authorList>
            <person name="Baker B.J."/>
            <person name="Lazar C.S."/>
            <person name="Teske A.P."/>
            <person name="Dick G.J."/>
        </authorList>
    </citation>
    <scope>NUCLEOTIDE SEQUENCE [LARGE SCALE GENOMIC DNA]</scope>
    <source>
        <strain evidence="4">DG_78</strain>
    </source>
</reference>
<dbReference type="NCBIfam" id="TIGR00689">
    <property type="entry name" value="rpiB_lacA_lacB"/>
    <property type="match status" value="1"/>
</dbReference>
<dbReference type="PIRSF" id="PIRSF005384">
    <property type="entry name" value="RpiB_LacA_B"/>
    <property type="match status" value="1"/>
</dbReference>
<dbReference type="PANTHER" id="PTHR30345:SF0">
    <property type="entry name" value="DNA DAMAGE-REPAIR_TOLERATION PROTEIN DRT102"/>
    <property type="match status" value="1"/>
</dbReference>
<dbReference type="AlphaFoldDB" id="A0A0S7YAC8"/>
<dbReference type="GO" id="GO:0019316">
    <property type="term" value="P:D-allose catabolic process"/>
    <property type="evidence" value="ECO:0007669"/>
    <property type="project" value="TreeGrafter"/>
</dbReference>
<evidence type="ECO:0000256" key="1">
    <source>
        <dbReference type="ARBA" id="ARBA00008754"/>
    </source>
</evidence>
<comment type="similarity">
    <text evidence="1">Belongs to the LacAB/RpiB family.</text>
</comment>
<dbReference type="PANTHER" id="PTHR30345">
    <property type="entry name" value="RIBOSE-5-PHOSPHATE ISOMERASE B"/>
    <property type="match status" value="1"/>
</dbReference>
<sequence>MKIGIAADHRGFKLKSSIIGYLKKKGYDVVDYGTHSEESVDYPHFAFQVAMALADKKIGFGILLCYTGQGMAMSANKVRGVRAAICTNPEIAQLTRAHNDANILVMPAGFMDFSSNTKKTIETFLTTEFAGERHLRRLKIIEEYENDNHK</sequence>
<feature type="active site" description="Proton donor" evidence="3">
    <location>
        <position position="98"/>
    </location>
</feature>
<comment type="caution">
    <text evidence="4">The sequence shown here is derived from an EMBL/GenBank/DDBJ whole genome shotgun (WGS) entry which is preliminary data.</text>
</comment>